<dbReference type="EMBL" id="FN668691">
    <property type="protein sequence ID" value="CBK25333.2"/>
    <property type="molecule type" value="Genomic_DNA"/>
</dbReference>
<dbReference type="GeneID" id="24921937"/>
<evidence type="ECO:0000313" key="1">
    <source>
        <dbReference type="EMBL" id="CBK25333.2"/>
    </source>
</evidence>
<dbReference type="Proteomes" id="UP000008312">
    <property type="component" value="Unassembled WGS sequence"/>
</dbReference>
<keyword evidence="2" id="KW-1185">Reference proteome</keyword>
<evidence type="ECO:0000313" key="2">
    <source>
        <dbReference type="Proteomes" id="UP000008312"/>
    </source>
</evidence>
<organism evidence="1">
    <name type="scientific">Blastocystis hominis</name>
    <dbReference type="NCBI Taxonomy" id="12968"/>
    <lineage>
        <taxon>Eukaryota</taxon>
        <taxon>Sar</taxon>
        <taxon>Stramenopiles</taxon>
        <taxon>Bigyra</taxon>
        <taxon>Opalozoa</taxon>
        <taxon>Opalinata</taxon>
        <taxon>Blastocystidae</taxon>
        <taxon>Blastocystis</taxon>
    </lineage>
</organism>
<dbReference type="OrthoDB" id="10460739at2759"/>
<name>D8MB94_BLAHO</name>
<dbReference type="AlphaFoldDB" id="D8MB94"/>
<sequence>MAFERNDDLGALKDSLLRVLLLTIKPDIISPQVRLSAHSQQVRNRGSWRSTTETFDISVVLEQLSRAEVLLYTLFELHILSEAQTSSLVRFLSEEPSQLQRFARLTDVVGAPLLDPSLYQPFLQQCEHRSSRTDHRLTDALPADYPTGQITEQLLKLEREGSLSKTEYAVLYRRSMDRSAVVRHCYDEFVKDHDLATLRKNLQLYLRVLEALRSPLAQVSNPQHAAILEELQRTEALSEAELRWVVDEYCGGNEVVVNSFDVCVESKNVEGLASMLRRLKQMVESYQLRDEAKSFFETLFREMVESGVVSVAQSEILFELLQESSPVLVELYGEYLRSQDFEGLLGALIVLCTLGGRREEGEDEDLLLEGGEAEVEPWKISEEDIDRVLEEIGKKDLGMRRVAEELLEKGDEEGISAVGSGEEFDS</sequence>
<dbReference type="RefSeq" id="XP_012899381.1">
    <property type="nucleotide sequence ID" value="XM_013043927.1"/>
</dbReference>
<reference evidence="1" key="1">
    <citation type="submission" date="2010-02" db="EMBL/GenBank/DDBJ databases">
        <title>Sequencing and annotation of the Blastocystis hominis genome.</title>
        <authorList>
            <person name="Wincker P."/>
        </authorList>
    </citation>
    <scope>NUCLEOTIDE SEQUENCE</scope>
    <source>
        <strain evidence="1">Singapore isolate B</strain>
    </source>
</reference>
<dbReference type="InParanoid" id="D8MB94"/>
<gene>
    <name evidence="1" type="ORF">GSBLH_T00004949001</name>
</gene>
<accession>D8MB94</accession>
<protein>
    <submittedName>
        <fullName evidence="1">Uncharacterized protein</fullName>
    </submittedName>
</protein>
<proteinExistence type="predicted"/>